<evidence type="ECO:0000313" key="2">
    <source>
        <dbReference type="Proteomes" id="UP000190961"/>
    </source>
</evidence>
<proteinExistence type="predicted"/>
<gene>
    <name evidence="1" type="ORF">SAMN05660236_4395</name>
</gene>
<protein>
    <submittedName>
        <fullName evidence="1">Uncharacterized protein</fullName>
    </submittedName>
</protein>
<evidence type="ECO:0000313" key="1">
    <source>
        <dbReference type="EMBL" id="SKC83206.1"/>
    </source>
</evidence>
<dbReference type="Proteomes" id="UP000190961">
    <property type="component" value="Unassembled WGS sequence"/>
</dbReference>
<dbReference type="STRING" id="688867.SAMN05660236_4395"/>
<dbReference type="PROSITE" id="PS51257">
    <property type="entry name" value="PROKAR_LIPOPROTEIN"/>
    <property type="match status" value="1"/>
</dbReference>
<dbReference type="OrthoDB" id="820611at2"/>
<dbReference type="AlphaFoldDB" id="A0A1T5M4Q7"/>
<name>A0A1T5M4Q7_9BACT</name>
<dbReference type="EMBL" id="FUZU01000003">
    <property type="protein sequence ID" value="SKC83206.1"/>
    <property type="molecule type" value="Genomic_DNA"/>
</dbReference>
<accession>A0A1T5M4Q7</accession>
<sequence length="315" mass="35410">MRTFTSYIILVLLFISGCSMRESDSKQKYIHIPGTPVTLIPPEEFTLAPDIGGFKHTRLTASIMVLQSPLDFKTIAGGFTAQALAKQGGELLSTIPVTIDSTEAMLYKTFRISQGLNFIQWSLVFPLNGHAITVMSAYLKENDRELSDNIRNALITTRVAKENIADQRALSFTIDAKPLKLAQLLQGPSLMYTREGKWNEQEIFDLSFFAGPSMENSYIEQSEDFALGQLKDVCADCQVDKNGIRKIVIDSLNGFEIVSYRNDSASQVKRLKYEVMLFDSNKYYLLVGTASSDYLQNISVFRSISNSFKRKHLHP</sequence>
<reference evidence="1 2" key="1">
    <citation type="submission" date="2017-02" db="EMBL/GenBank/DDBJ databases">
        <authorList>
            <person name="Peterson S.W."/>
        </authorList>
    </citation>
    <scope>NUCLEOTIDE SEQUENCE [LARGE SCALE GENOMIC DNA]</scope>
    <source>
        <strain evidence="1 2">DSM 25262</strain>
    </source>
</reference>
<dbReference type="RefSeq" id="WP_143785872.1">
    <property type="nucleotide sequence ID" value="NZ_FUZU01000003.1"/>
</dbReference>
<organism evidence="1 2">
    <name type="scientific">Ohtaekwangia koreensis</name>
    <dbReference type="NCBI Taxonomy" id="688867"/>
    <lineage>
        <taxon>Bacteria</taxon>
        <taxon>Pseudomonadati</taxon>
        <taxon>Bacteroidota</taxon>
        <taxon>Cytophagia</taxon>
        <taxon>Cytophagales</taxon>
        <taxon>Fulvivirgaceae</taxon>
        <taxon>Ohtaekwangia</taxon>
    </lineage>
</organism>
<keyword evidence="2" id="KW-1185">Reference proteome</keyword>